<feature type="transmembrane region" description="Helical" evidence="8">
    <location>
        <begin position="974"/>
        <end position="993"/>
    </location>
</feature>
<feature type="transmembrane region" description="Helical" evidence="8">
    <location>
        <begin position="12"/>
        <end position="31"/>
    </location>
</feature>
<feature type="transmembrane region" description="Helical" evidence="8">
    <location>
        <begin position="875"/>
        <end position="894"/>
    </location>
</feature>
<evidence type="ECO:0000256" key="6">
    <source>
        <dbReference type="ARBA" id="ARBA00022989"/>
    </source>
</evidence>
<evidence type="ECO:0000256" key="8">
    <source>
        <dbReference type="SAM" id="Phobius"/>
    </source>
</evidence>
<keyword evidence="4" id="KW-1003">Cell membrane</keyword>
<name>A0ABW3NRX9_9FLAO</name>
<evidence type="ECO:0000256" key="7">
    <source>
        <dbReference type="ARBA" id="ARBA00023136"/>
    </source>
</evidence>
<dbReference type="Gene3D" id="1.20.1600.10">
    <property type="entry name" value="Outer membrane efflux proteins (OEP)"/>
    <property type="match status" value="1"/>
</dbReference>
<feature type="transmembrane region" description="Helical" evidence="8">
    <location>
        <begin position="343"/>
        <end position="360"/>
    </location>
</feature>
<keyword evidence="7 8" id="KW-0472">Membrane</keyword>
<feature type="transmembrane region" description="Helical" evidence="8">
    <location>
        <begin position="367"/>
        <end position="387"/>
    </location>
</feature>
<reference evidence="10" key="1">
    <citation type="journal article" date="2019" name="Int. J. Syst. Evol. Microbiol.">
        <title>The Global Catalogue of Microorganisms (GCM) 10K type strain sequencing project: providing services to taxonomists for standard genome sequencing and annotation.</title>
        <authorList>
            <consortium name="The Broad Institute Genomics Platform"/>
            <consortium name="The Broad Institute Genome Sequencing Center for Infectious Disease"/>
            <person name="Wu L."/>
            <person name="Ma J."/>
        </authorList>
    </citation>
    <scope>NUCLEOTIDE SEQUENCE [LARGE SCALE GENOMIC DNA]</scope>
    <source>
        <strain evidence="10">CCUG 64793</strain>
    </source>
</reference>
<dbReference type="Gene3D" id="3.30.2090.10">
    <property type="entry name" value="Multidrug efflux transporter AcrB TolC docking domain, DN and DC subdomains"/>
    <property type="match status" value="2"/>
</dbReference>
<dbReference type="SUPFAM" id="SSF82866">
    <property type="entry name" value="Multidrug efflux transporter AcrB transmembrane domain"/>
    <property type="match status" value="2"/>
</dbReference>
<dbReference type="InterPro" id="IPR027463">
    <property type="entry name" value="AcrB_DN_DC_subdom"/>
</dbReference>
<dbReference type="RefSeq" id="WP_380744319.1">
    <property type="nucleotide sequence ID" value="NZ_JBHTLI010000001.1"/>
</dbReference>
<comment type="caution">
    <text evidence="9">The sequence shown here is derived from an EMBL/GenBank/DDBJ whole genome shotgun (WGS) entry which is preliminary data.</text>
</comment>
<comment type="similarity">
    <text evidence="2">Belongs to the resistance-nodulation-cell division (RND) (TC 2.A.6) family.</text>
</comment>
<proteinExistence type="inferred from homology"/>
<feature type="transmembrane region" description="Helical" evidence="8">
    <location>
        <begin position="393"/>
        <end position="419"/>
    </location>
</feature>
<keyword evidence="10" id="KW-1185">Reference proteome</keyword>
<dbReference type="SUPFAM" id="SSF56954">
    <property type="entry name" value="Outer membrane efflux proteins (OEP)"/>
    <property type="match status" value="1"/>
</dbReference>
<dbReference type="NCBIfam" id="TIGR00914">
    <property type="entry name" value="2A0601"/>
    <property type="match status" value="1"/>
</dbReference>
<dbReference type="InterPro" id="IPR001036">
    <property type="entry name" value="Acrflvin-R"/>
</dbReference>
<keyword evidence="5 8" id="KW-0812">Transmembrane</keyword>
<evidence type="ECO:0000256" key="5">
    <source>
        <dbReference type="ARBA" id="ARBA00022692"/>
    </source>
</evidence>
<accession>A0ABW3NRX9</accession>
<keyword evidence="3" id="KW-0813">Transport</keyword>
<dbReference type="Gene3D" id="3.30.70.1320">
    <property type="entry name" value="Multidrug efflux transporter AcrB pore domain like"/>
    <property type="match status" value="1"/>
</dbReference>
<evidence type="ECO:0000313" key="10">
    <source>
        <dbReference type="Proteomes" id="UP001597131"/>
    </source>
</evidence>
<evidence type="ECO:0000256" key="3">
    <source>
        <dbReference type="ARBA" id="ARBA00022448"/>
    </source>
</evidence>
<gene>
    <name evidence="9" type="ORF">ACFQ3Q_07145</name>
</gene>
<dbReference type="PANTHER" id="PTHR32063">
    <property type="match status" value="1"/>
</dbReference>
<evidence type="ECO:0000256" key="1">
    <source>
        <dbReference type="ARBA" id="ARBA00004651"/>
    </source>
</evidence>
<feature type="transmembrane region" description="Helical" evidence="8">
    <location>
        <begin position="449"/>
        <end position="466"/>
    </location>
</feature>
<feature type="transmembrane region" description="Helical" evidence="8">
    <location>
        <begin position="925"/>
        <end position="948"/>
    </location>
</feature>
<feature type="transmembrane region" description="Helical" evidence="8">
    <location>
        <begin position="901"/>
        <end position="919"/>
    </location>
</feature>
<protein>
    <submittedName>
        <fullName evidence="9">CusA/CzcA family heavy metal efflux RND transporter</fullName>
    </submittedName>
</protein>
<dbReference type="Gene3D" id="3.30.70.1440">
    <property type="entry name" value="Multidrug efflux transporter AcrB pore domain"/>
    <property type="match status" value="1"/>
</dbReference>
<comment type="subcellular location">
    <subcellularLocation>
        <location evidence="1">Cell membrane</location>
        <topology evidence="1">Multi-pass membrane protein</topology>
    </subcellularLocation>
</comment>
<feature type="transmembrane region" description="Helical" evidence="8">
    <location>
        <begin position="478"/>
        <end position="504"/>
    </location>
</feature>
<evidence type="ECO:0000256" key="4">
    <source>
        <dbReference type="ARBA" id="ARBA00022475"/>
    </source>
</evidence>
<feature type="transmembrane region" description="Helical" evidence="8">
    <location>
        <begin position="1005"/>
        <end position="1031"/>
    </location>
</feature>
<feature type="transmembrane region" description="Helical" evidence="8">
    <location>
        <begin position="1043"/>
        <end position="1060"/>
    </location>
</feature>
<dbReference type="SUPFAM" id="SSF82714">
    <property type="entry name" value="Multidrug efflux transporter AcrB TolC docking domain, DN and DC subdomains"/>
    <property type="match status" value="2"/>
</dbReference>
<dbReference type="Gene3D" id="1.20.1640.10">
    <property type="entry name" value="Multidrug efflux transporter AcrB transmembrane domain"/>
    <property type="match status" value="2"/>
</dbReference>
<feature type="transmembrane region" description="Helical" evidence="8">
    <location>
        <begin position="539"/>
        <end position="556"/>
    </location>
</feature>
<organism evidence="9 10">
    <name type="scientific">Salegentibacter chungangensis</name>
    <dbReference type="NCBI Taxonomy" id="1335724"/>
    <lineage>
        <taxon>Bacteria</taxon>
        <taxon>Pseudomonadati</taxon>
        <taxon>Bacteroidota</taxon>
        <taxon>Flavobacteriia</taxon>
        <taxon>Flavobacteriales</taxon>
        <taxon>Flavobacteriaceae</taxon>
        <taxon>Salegentibacter</taxon>
    </lineage>
</organism>
<dbReference type="Gene3D" id="3.30.70.1430">
    <property type="entry name" value="Multidrug efflux transporter AcrB pore domain"/>
    <property type="match status" value="2"/>
</dbReference>
<dbReference type="PRINTS" id="PR00702">
    <property type="entry name" value="ACRIFLAVINRP"/>
</dbReference>
<dbReference type="Proteomes" id="UP001597131">
    <property type="component" value="Unassembled WGS sequence"/>
</dbReference>
<evidence type="ECO:0000256" key="2">
    <source>
        <dbReference type="ARBA" id="ARBA00010942"/>
    </source>
</evidence>
<dbReference type="InterPro" id="IPR004763">
    <property type="entry name" value="CusA-like"/>
</dbReference>
<dbReference type="EMBL" id="JBHTLI010000001">
    <property type="protein sequence ID" value="MFD1095516.1"/>
    <property type="molecule type" value="Genomic_DNA"/>
</dbReference>
<evidence type="ECO:0000313" key="9">
    <source>
        <dbReference type="EMBL" id="MFD1095516.1"/>
    </source>
</evidence>
<dbReference type="SUPFAM" id="SSF82693">
    <property type="entry name" value="Multidrug efflux transporter AcrB pore domain, PN1, PN2, PC1 and PC2 subdomains"/>
    <property type="match status" value="3"/>
</dbReference>
<dbReference type="Pfam" id="PF00873">
    <property type="entry name" value="ACR_tran"/>
    <property type="match status" value="1"/>
</dbReference>
<dbReference type="PANTHER" id="PTHR32063:SF24">
    <property type="entry name" value="CATION EFFLUX SYSTEM (ACRB_ACRD_ACRF FAMILY)"/>
    <property type="match status" value="1"/>
</dbReference>
<keyword evidence="6 8" id="KW-1133">Transmembrane helix</keyword>
<sequence length="1446" mass="161432">MINKIIDFSINNKFIVGLLTVVLIGVGIWSMTEVPVDAQPDITNNQVQVITQAPNLGTEDIEQFVTYPVEISMGNLPGVKEIRSISRFGLSVVTIVFEDDMGTYLPRQLVAEKLNEVKEEIPEGFGQPSMGPISTGLGEIYQYTLEVEEAYKDEYTPTQLRTIQDWIVRRQMAMVPGVVEVNGVGGKIKQYEVAVDPNELRAIGLSISDVFSALEMNNQNTGGAYIQKNHQANFIRGEGLARSVEDLEKIVVSNSNGIPITIGDVAEVRIGNAVRYGALTKNGEGETVGGMVMMLKGANSNNVIEKVKDRIDQIQKSLPEGVSIRPFLDRSELIANTTSTVKGNLLEGGLIVIFVLVMLLGNWRGGLIVASTIPLSLLFAFIMMNIFDVWANLMSLGAIDFGIIVDGAVIIVESTVFILHRKMSGRRKLDQREKDQIAASSSKKMMNSAFFGQLIILIVFLPLLALEGVEGKMFKPMALTFIFAMLGAMILCLTYVPMISSLFLKESQKIKTSWGDKFIGWLQRKYDPLLKRSLSKGKMILGLAIGLFTVAVFLFTRMGGEFIPQLDEGDIAFHVILEPGSSLDEGIQTSTRIEKMLLAEFPEIEQVVTRFGVSDVPTDPMPMDIGDSFIILKDRSEWTSAETKDELIARIKETISIIPGVSYEFTQPVEMRFNELLTGVREDIAVKLYGEDLELLAAKAQEMGGLIRNIEGVADMKVEATAGLPQITVDYNRNKIAQYGLQIEELNSQIQSAFAGGKAGVIFEGEKRFDLVVRLQPEDRTGIENVQNLYISIPSGDQVPLKEVANISYQSGPMQISRDNTNRRTYVGVNIRNRDVKSVVEDIQQKLDAELSLPPGYYIRYGGAFENFERARKRLQIVVPIALLLIFILIYFALKSFKQTTMIYMAIPLAAIGGVYSLWLRGMPFSISAGVGFIVLFGVAVLNGLVLISSFNELKAEGVSDIDKRIGLGTKRRIRPILLTALTDVLGFLPMAISNSAGAEVQRPLATVVIGGLITSTLLTLFILPILYRWAENKRSKFKMNKQVLASLVFLIGLGSLNSLKAQEVSKPAQTISKDRAVALALENYPLLKKEKLKLERERARRQEVWDFGKTGVFTSGEEIGDTGGIYTRIGFQQQEIDLLGIPSKSNLHRKQVALASVSYEMSELEVSREVKKAWGKAYAAKRKLLLYRQLDSLYKRLDKAVSLRFETEAISRLQMLAAKNRIREISIEKGQVVNDYKIALQQLNLWLGEEEFDVPEQTETPLISEAEFSLAPVQEHPVLEISKKKLDVAEARLKAEKADFLPKFNLQYGVQEVNGADGFYNYQAGISIPILSGKEYADAKVARIEGQMAEEELRFREQQFSSVYQSTLQQYKKWKSSWEFYRDEVLPLLKEHRRGTLLAFNEGAIDYAEMIQNLDHSVQSEIKAIEAYKNYQFALAEIEFYLNRE</sequence>